<evidence type="ECO:0000313" key="3">
    <source>
        <dbReference type="Proteomes" id="UP000283805"/>
    </source>
</evidence>
<dbReference type="OrthoDB" id="241828at2157"/>
<comment type="caution">
    <text evidence="2">The sequence shown here is derived from an EMBL/GenBank/DDBJ whole genome shotgun (WGS) entry which is preliminary data.</text>
</comment>
<sequence>MGDSNRLRRDELHRIAANERRRTIVATIRDRGAITVDELVAAIAECEPPANPAPIDRRTVIEVELLHVHIPMLRAAGVIDFDPTQRRVTPRQRIAHVDEMLSDEYELASP</sequence>
<organism evidence="2 3">
    <name type="scientific">Halopiger aswanensis</name>
    <dbReference type="NCBI Taxonomy" id="148449"/>
    <lineage>
        <taxon>Archaea</taxon>
        <taxon>Methanobacteriati</taxon>
        <taxon>Methanobacteriota</taxon>
        <taxon>Stenosarchaea group</taxon>
        <taxon>Halobacteria</taxon>
        <taxon>Halobacteriales</taxon>
        <taxon>Natrialbaceae</taxon>
        <taxon>Halopiger</taxon>
    </lineage>
</organism>
<keyword evidence="3" id="KW-1185">Reference proteome</keyword>
<dbReference type="Proteomes" id="UP000283805">
    <property type="component" value="Unassembled WGS sequence"/>
</dbReference>
<dbReference type="RefSeq" id="WP_120243577.1">
    <property type="nucleotide sequence ID" value="NZ_RAPO01000001.1"/>
</dbReference>
<evidence type="ECO:0000259" key="1">
    <source>
        <dbReference type="Pfam" id="PF24035"/>
    </source>
</evidence>
<dbReference type="InterPro" id="IPR055768">
    <property type="entry name" value="DUF7344"/>
</dbReference>
<protein>
    <recommendedName>
        <fullName evidence="1">DUF7344 domain-containing protein</fullName>
    </recommendedName>
</protein>
<feature type="domain" description="DUF7344" evidence="1">
    <location>
        <begin position="15"/>
        <end position="89"/>
    </location>
</feature>
<dbReference type="EMBL" id="RAPO01000001">
    <property type="protein sequence ID" value="RKD98120.1"/>
    <property type="molecule type" value="Genomic_DNA"/>
</dbReference>
<name>A0A3R7GYP0_9EURY</name>
<evidence type="ECO:0000313" key="2">
    <source>
        <dbReference type="EMBL" id="RKD98120.1"/>
    </source>
</evidence>
<gene>
    <name evidence="2" type="ORF">ATJ93_1124</name>
</gene>
<reference evidence="2 3" key="1">
    <citation type="submission" date="2018-09" db="EMBL/GenBank/DDBJ databases">
        <title>Genomic Encyclopedia of Archaeal and Bacterial Type Strains, Phase II (KMG-II): from individual species to whole genera.</title>
        <authorList>
            <person name="Goeker M."/>
        </authorList>
    </citation>
    <scope>NUCLEOTIDE SEQUENCE [LARGE SCALE GENOMIC DNA]</scope>
    <source>
        <strain evidence="2 3">DSM 13151</strain>
    </source>
</reference>
<dbReference type="Pfam" id="PF24035">
    <property type="entry name" value="DUF7344"/>
    <property type="match status" value="1"/>
</dbReference>
<proteinExistence type="predicted"/>
<dbReference type="InterPro" id="IPR036388">
    <property type="entry name" value="WH-like_DNA-bd_sf"/>
</dbReference>
<accession>A0A3R7GYP0</accession>
<dbReference type="Gene3D" id="1.10.10.10">
    <property type="entry name" value="Winged helix-like DNA-binding domain superfamily/Winged helix DNA-binding domain"/>
    <property type="match status" value="1"/>
</dbReference>
<dbReference type="AlphaFoldDB" id="A0A3R7GYP0"/>